<protein>
    <submittedName>
        <fullName evidence="2">Endonuclease</fullName>
    </submittedName>
</protein>
<dbReference type="Proteomes" id="UP000705379">
    <property type="component" value="Unassembled WGS sequence"/>
</dbReference>
<comment type="caution">
    <text evidence="2">The sequence shown here is derived from an EMBL/GenBank/DDBJ whole genome shotgun (WGS) entry which is preliminary data.</text>
</comment>
<dbReference type="AlphaFoldDB" id="A0A944CE76"/>
<sequence length="81" mass="9199">MTAVIFILIAIVFFVLGMGGIMYIDHKFALAVDGRTYSMKGRKIDTDDPYVRRQFKKFYAIRVVYSISLLALLIVVVSYVG</sequence>
<reference evidence="2" key="1">
    <citation type="submission" date="2018-08" db="EMBL/GenBank/DDBJ databases">
        <authorList>
            <person name="Jin W."/>
            <person name="Wang H."/>
            <person name="Yang Y."/>
            <person name="Li M."/>
            <person name="Liu J."/>
        </authorList>
    </citation>
    <scope>NUCLEOTIDE SEQUENCE</scope>
    <source>
        <strain evidence="2">AESS21</strain>
    </source>
</reference>
<evidence type="ECO:0000313" key="2">
    <source>
        <dbReference type="EMBL" id="MBS8260957.1"/>
    </source>
</evidence>
<accession>A0A944CE76</accession>
<evidence type="ECO:0000313" key="3">
    <source>
        <dbReference type="Proteomes" id="UP000705379"/>
    </source>
</evidence>
<evidence type="ECO:0000256" key="1">
    <source>
        <dbReference type="SAM" id="Phobius"/>
    </source>
</evidence>
<dbReference type="GO" id="GO:0004519">
    <property type="term" value="F:endonuclease activity"/>
    <property type="evidence" value="ECO:0007669"/>
    <property type="project" value="UniProtKB-KW"/>
</dbReference>
<keyword evidence="1" id="KW-1133">Transmembrane helix</keyword>
<feature type="transmembrane region" description="Helical" evidence="1">
    <location>
        <begin position="6"/>
        <end position="24"/>
    </location>
</feature>
<proteinExistence type="predicted"/>
<dbReference type="EMBL" id="QTKU01000002">
    <property type="protein sequence ID" value="MBS8260957.1"/>
    <property type="molecule type" value="Genomic_DNA"/>
</dbReference>
<feature type="transmembrane region" description="Helical" evidence="1">
    <location>
        <begin position="59"/>
        <end position="80"/>
    </location>
</feature>
<keyword evidence="2" id="KW-0255">Endonuclease</keyword>
<name>A0A944CE76_9HYPH</name>
<reference evidence="2" key="2">
    <citation type="journal article" date="2021" name="Microorganisms">
        <title>Bacterial Dimethylsulfoniopropionate Biosynthesis in the East China Sea.</title>
        <authorList>
            <person name="Liu J."/>
            <person name="Zhang Y."/>
            <person name="Liu J."/>
            <person name="Zhong H."/>
            <person name="Williams B.T."/>
            <person name="Zheng Y."/>
            <person name="Curson A.R.J."/>
            <person name="Sun C."/>
            <person name="Sun H."/>
            <person name="Song D."/>
            <person name="Wagner Mackenzie B."/>
            <person name="Bermejo Martinez A."/>
            <person name="Todd J.D."/>
            <person name="Zhang X.H."/>
        </authorList>
    </citation>
    <scope>NUCLEOTIDE SEQUENCE</scope>
    <source>
        <strain evidence="2">AESS21</strain>
    </source>
</reference>
<dbReference type="RefSeq" id="WP_213216386.1">
    <property type="nucleotide sequence ID" value="NZ_QTKU01000002.1"/>
</dbReference>
<keyword evidence="1" id="KW-0472">Membrane</keyword>
<keyword evidence="1" id="KW-0812">Transmembrane</keyword>
<organism evidence="2 3">
    <name type="scientific">Roseibium polysiphoniae</name>
    <dbReference type="NCBI Taxonomy" id="2571221"/>
    <lineage>
        <taxon>Bacteria</taxon>
        <taxon>Pseudomonadati</taxon>
        <taxon>Pseudomonadota</taxon>
        <taxon>Alphaproteobacteria</taxon>
        <taxon>Hyphomicrobiales</taxon>
        <taxon>Stappiaceae</taxon>
        <taxon>Roseibium</taxon>
    </lineage>
</organism>
<keyword evidence="2" id="KW-0540">Nuclease</keyword>
<keyword evidence="2" id="KW-0378">Hydrolase</keyword>
<gene>
    <name evidence="2" type="ORF">DYI23_12060</name>
</gene>